<evidence type="ECO:0000256" key="14">
    <source>
        <dbReference type="HAMAP-Rule" id="MF_03135"/>
    </source>
</evidence>
<dbReference type="Gene3D" id="1.10.8.10">
    <property type="entry name" value="DNA helicase RuvA subunit, C-terminal domain"/>
    <property type="match status" value="2"/>
</dbReference>
<dbReference type="GO" id="GO:0003729">
    <property type="term" value="F:mRNA binding"/>
    <property type="evidence" value="ECO:0007669"/>
    <property type="project" value="UniProtKB-ARBA"/>
</dbReference>
<dbReference type="InterPro" id="IPR012340">
    <property type="entry name" value="NA-bd_OB-fold"/>
</dbReference>
<dbReference type="Pfam" id="PF00575">
    <property type="entry name" value="S1"/>
    <property type="match status" value="1"/>
</dbReference>
<dbReference type="InterPro" id="IPR018101">
    <property type="entry name" value="Transl_elong_Ts_CS"/>
</dbReference>
<evidence type="ECO:0000259" key="17">
    <source>
        <dbReference type="PROSITE" id="PS50126"/>
    </source>
</evidence>
<feature type="region of interest" description="Disordered" evidence="16">
    <location>
        <begin position="209"/>
        <end position="248"/>
    </location>
</feature>
<dbReference type="HAMAP" id="MF_00050">
    <property type="entry name" value="EF_Ts"/>
    <property type="match status" value="2"/>
</dbReference>
<dbReference type="Gene3D" id="2.40.50.140">
    <property type="entry name" value="Nucleic acid-binding proteins"/>
    <property type="match status" value="2"/>
</dbReference>
<dbReference type="AlphaFoldDB" id="A0A7C8ZJX3"/>
<dbReference type="Gene3D" id="1.10.286.20">
    <property type="match status" value="2"/>
</dbReference>
<evidence type="ECO:0000256" key="3">
    <source>
        <dbReference type="ARBA" id="ARBA00022528"/>
    </source>
</evidence>
<evidence type="ECO:0000256" key="4">
    <source>
        <dbReference type="ARBA" id="ARBA00022640"/>
    </source>
</evidence>
<feature type="domain" description="S1 motif" evidence="17">
    <location>
        <begin position="141"/>
        <end position="210"/>
    </location>
</feature>
<dbReference type="GO" id="GO:0003746">
    <property type="term" value="F:translation elongation factor activity"/>
    <property type="evidence" value="ECO:0007669"/>
    <property type="project" value="UniProtKB-UniRule"/>
</dbReference>
<comment type="subcellular location">
    <subcellularLocation>
        <location evidence="14">Mitochondrion</location>
    </subcellularLocation>
    <subcellularLocation>
        <location evidence="1">Plastid</location>
        <location evidence="1">Chloroplast</location>
    </subcellularLocation>
</comment>
<feature type="compositionally biased region" description="Basic and acidic residues" evidence="16">
    <location>
        <begin position="209"/>
        <end position="220"/>
    </location>
</feature>
<evidence type="ECO:0000256" key="9">
    <source>
        <dbReference type="ARBA" id="ARBA00025453"/>
    </source>
</evidence>
<dbReference type="InterPro" id="IPR014039">
    <property type="entry name" value="Transl_elong_EFTs/EF1B_dimer"/>
</dbReference>
<evidence type="ECO:0000256" key="10">
    <source>
        <dbReference type="ARBA" id="ARBA00056139"/>
    </source>
</evidence>
<keyword evidence="4" id="KW-0934">Plastid</keyword>
<dbReference type="FunFam" id="1.10.8.10:FF:000001">
    <property type="entry name" value="Elongation factor Ts"/>
    <property type="match status" value="2"/>
</dbReference>
<keyword evidence="5" id="KW-0677">Repeat</keyword>
<gene>
    <name evidence="14" type="primary">EFTS</name>
</gene>
<dbReference type="SUPFAM" id="SSF54713">
    <property type="entry name" value="Elongation factor Ts (EF-Ts), dimerisation domain"/>
    <property type="match status" value="2"/>
</dbReference>
<dbReference type="Pfam" id="PF00889">
    <property type="entry name" value="EF_TS"/>
    <property type="match status" value="2"/>
</dbReference>
<dbReference type="FunFam" id="1.10.286.20:FF:000001">
    <property type="entry name" value="Elongation factor Ts"/>
    <property type="match status" value="2"/>
</dbReference>
<dbReference type="PROSITE" id="PS01127">
    <property type="entry name" value="EF_TS_2"/>
    <property type="match status" value="1"/>
</dbReference>
<dbReference type="PANTHER" id="PTHR11741">
    <property type="entry name" value="ELONGATION FACTOR TS"/>
    <property type="match status" value="1"/>
</dbReference>
<comment type="subunit">
    <text evidence="12">Component of the chloroplast ribosome 70S subunit, and at low levels, present in polysomes.</text>
</comment>
<organism evidence="18">
    <name type="scientific">Opuntia streptacantha</name>
    <name type="common">Prickly pear cactus</name>
    <name type="synonym">Opuntia cardona</name>
    <dbReference type="NCBI Taxonomy" id="393608"/>
    <lineage>
        <taxon>Eukaryota</taxon>
        <taxon>Viridiplantae</taxon>
        <taxon>Streptophyta</taxon>
        <taxon>Embryophyta</taxon>
        <taxon>Tracheophyta</taxon>
        <taxon>Spermatophyta</taxon>
        <taxon>Magnoliopsida</taxon>
        <taxon>eudicotyledons</taxon>
        <taxon>Gunneridae</taxon>
        <taxon>Pentapetalae</taxon>
        <taxon>Caryophyllales</taxon>
        <taxon>Cactineae</taxon>
        <taxon>Cactaceae</taxon>
        <taxon>Opuntioideae</taxon>
        <taxon>Opuntia</taxon>
    </lineage>
</organism>
<evidence type="ECO:0000256" key="15">
    <source>
        <dbReference type="RuleBase" id="RU000642"/>
    </source>
</evidence>
<evidence type="ECO:0000256" key="6">
    <source>
        <dbReference type="ARBA" id="ARBA00022768"/>
    </source>
</evidence>
<dbReference type="SUPFAM" id="SSF46934">
    <property type="entry name" value="UBA-like"/>
    <property type="match status" value="2"/>
</dbReference>
<evidence type="ECO:0000256" key="1">
    <source>
        <dbReference type="ARBA" id="ARBA00004229"/>
    </source>
</evidence>
<evidence type="ECO:0000256" key="7">
    <source>
        <dbReference type="ARBA" id="ARBA00022917"/>
    </source>
</evidence>
<evidence type="ECO:0000256" key="5">
    <source>
        <dbReference type="ARBA" id="ARBA00022737"/>
    </source>
</evidence>
<feature type="region of interest" description="Disordered" evidence="16">
    <location>
        <begin position="480"/>
        <end position="526"/>
    </location>
</feature>
<comment type="function">
    <text evidence="10">Binds to psbD and psbA 5'-untranslated regions (UTRs) in vitro.</text>
</comment>
<reference evidence="18" key="2">
    <citation type="submission" date="2020-07" db="EMBL/GenBank/DDBJ databases">
        <authorList>
            <person name="Vera ALvarez R."/>
            <person name="Arias-Moreno D.M."/>
            <person name="Jimenez-Jacinto V."/>
            <person name="Jimenez-Bremont J.F."/>
            <person name="Swaminathan K."/>
            <person name="Moose S.P."/>
            <person name="Guerrero-Gonzalez M.L."/>
            <person name="Marino-Ramirez L."/>
            <person name="Landsman D."/>
            <person name="Rodriguez-Kessler M."/>
            <person name="Delgado-Sanchez P."/>
        </authorList>
    </citation>
    <scope>NUCLEOTIDE SEQUENCE</scope>
    <source>
        <tissue evidence="18">Cladode</tissue>
    </source>
</reference>
<comment type="subunit">
    <text evidence="11">Associates transiently with chloroplast polysomes.</text>
</comment>
<dbReference type="PANTHER" id="PTHR11741:SF10">
    <property type="entry name" value="POLYPROTEIN OF EF-TS, CHLOROPLASTIC"/>
    <property type="match status" value="1"/>
</dbReference>
<dbReference type="NCBIfam" id="TIGR00116">
    <property type="entry name" value="tsf"/>
    <property type="match status" value="3"/>
</dbReference>
<name>A0A7C8ZJX3_OPUST</name>
<evidence type="ECO:0000256" key="16">
    <source>
        <dbReference type="SAM" id="MobiDB-lite"/>
    </source>
</evidence>
<feature type="region of interest" description="Disordered" evidence="16">
    <location>
        <begin position="63"/>
        <end position="134"/>
    </location>
</feature>
<feature type="domain" description="S1 motif" evidence="17">
    <location>
        <begin position="255"/>
        <end position="324"/>
    </location>
</feature>
<evidence type="ECO:0000313" key="18">
    <source>
        <dbReference type="EMBL" id="MBA4645119.1"/>
    </source>
</evidence>
<comment type="subunit">
    <text evidence="13">Component of the chloroplast ribosome 30S and 70S subunits, as well as polysomes.</text>
</comment>
<dbReference type="FunFam" id="2.40.50.140:FF:000250">
    <property type="entry name" value="Elongation factor Ts, mitochondrial"/>
    <property type="match status" value="1"/>
</dbReference>
<dbReference type="SMART" id="SM00316">
    <property type="entry name" value="S1"/>
    <property type="match status" value="2"/>
</dbReference>
<feature type="compositionally biased region" description="Polar residues" evidence="16">
    <location>
        <begin position="505"/>
        <end position="523"/>
    </location>
</feature>
<keyword evidence="14" id="KW-0496">Mitochondrion</keyword>
<dbReference type="PROSITE" id="PS01126">
    <property type="entry name" value="EF_TS_1"/>
    <property type="match status" value="2"/>
</dbReference>
<comment type="similarity">
    <text evidence="2 14 15">Belongs to the EF-Ts family.</text>
</comment>
<dbReference type="GO" id="GO:0009507">
    <property type="term" value="C:chloroplast"/>
    <property type="evidence" value="ECO:0007669"/>
    <property type="project" value="UniProtKB-SubCell"/>
</dbReference>
<feature type="region of interest" description="Disordered" evidence="16">
    <location>
        <begin position="371"/>
        <end position="468"/>
    </location>
</feature>
<keyword evidence="8" id="KW-0809">Transit peptide</keyword>
<dbReference type="InterPro" id="IPR003029">
    <property type="entry name" value="S1_domain"/>
</dbReference>
<feature type="compositionally biased region" description="Low complexity" evidence="16">
    <location>
        <begin position="491"/>
        <end position="504"/>
    </location>
</feature>
<dbReference type="GO" id="GO:0070125">
    <property type="term" value="P:mitochondrial translational elongation"/>
    <property type="evidence" value="ECO:0007669"/>
    <property type="project" value="TreeGrafter"/>
</dbReference>
<sequence length="974" mass="106041">MVPVVPCSASNISFIPGTSFTSRKSRSFSRYSHAGNPTKQSLSSQIYFTTLTRAISIFPQLRNEHPPHHRSRVERVSATGTDVTAEEQDIRVTDEASVEEVDTNRKASAKSDVSSAPTRATRRRGRKSDMPPVKDEDLVPGAIFTGKVRSIQPFGAFVDFGAFTDGLVHLSRLSDGFVKDVNDVVSLGQEVKVRVVEVNMEAGRISLSMRDDDGSKKRADAAFSGGDKPRSSGKNAPKPGQKKEQVKKASKFVMGQELVGTVKGFGRSGAFISLPEGEEGFLPISEEANEGPGTIMGQSSLEIGQEVNVRVLRIARGIVTLTMKKQEDEGKSDLELTQDIVHTATNPFAVAFHRNKDIAAFLAEREKIQEQAKVESSESVSDVVNDLVDGKDESFSTKNGTMGEDASPEFSSSNDREVSSLSCASQGLDVASPITGEEADVKSEDTDSEVQAGTPVPENGDDFNETSSMSQELLVETQIENSGVREEDSEVSSAEAKVESSSPEGNGSVTSTAEGIDESSPQGSIPKAAISPALVKQLREETGAGMMDCKNALSETGGDIVKAQEYLRKKGLASADKKSGRITAEGRIGSYVHDSRIGVLIEVNCETDFVSRGDIFRELVDDLAMQVAACPQVKYLSTEDVPKEIVEKETEIEMQKEDIQSKPEQIRGKIVEGRVRKRLGDLALLEQPYIKNDKVAVKDWVKQTIATIGENIKVKRFVKYNLGEGLDKKNQDFAAEVAAQTAAKPTYAPKEQPASIEEKLVEKAPAVAISAALVKQLREETGAGMMDCKKALSETGGDLEKAQEYLRKKGLSSADKKSSRLAAEGRVGSYIHDARIGVLIEVNCETDFVGRSENFKELVDDLAMQVAACPQVQYVSIEDIPESIVSKEREIEMQREDIQSKPENIREKIVEGRISKRLGELALLEQPFIKNDSILVKDLVKQTVATLGENIKVRRFARFTLGEQTEDANPESEA</sequence>
<protein>
    <recommendedName>
        <fullName evidence="14">Elongation factor Ts, mitochondrial</fullName>
        <shortName evidence="14">EF-Ts</shortName>
        <shortName evidence="14">EF-TsMt</shortName>
    </recommendedName>
</protein>
<dbReference type="GO" id="GO:0005739">
    <property type="term" value="C:mitochondrion"/>
    <property type="evidence" value="ECO:0007669"/>
    <property type="project" value="UniProtKB-SubCell"/>
</dbReference>
<dbReference type="InterPro" id="IPR009060">
    <property type="entry name" value="UBA-like_sf"/>
</dbReference>
<dbReference type="InterPro" id="IPR001816">
    <property type="entry name" value="Transl_elong_EFTs/EF1B"/>
</dbReference>
<dbReference type="PROSITE" id="PS50126">
    <property type="entry name" value="S1"/>
    <property type="match status" value="2"/>
</dbReference>
<evidence type="ECO:0000256" key="13">
    <source>
        <dbReference type="ARBA" id="ARBA00065880"/>
    </source>
</evidence>
<keyword evidence="7 14" id="KW-0648">Protein biosynthesis</keyword>
<accession>A0A7C8ZJX3</accession>
<dbReference type="Gene3D" id="3.30.479.20">
    <property type="entry name" value="Elongation factor Ts, dimerisation domain"/>
    <property type="match status" value="2"/>
</dbReference>
<evidence type="ECO:0000256" key="8">
    <source>
        <dbReference type="ARBA" id="ARBA00022946"/>
    </source>
</evidence>
<evidence type="ECO:0000256" key="12">
    <source>
        <dbReference type="ARBA" id="ARBA00065253"/>
    </source>
</evidence>
<keyword evidence="3" id="KW-0150">Chloroplast</keyword>
<comment type="function">
    <text evidence="9 14 15">Associates with the EF-Tu.GDP complex and induces the exchange of GDP to GTP. It remains bound to the aminoacyl-tRNA.EF-Tu.GTP complex up to the GTP hydrolysis stage on the ribosome.</text>
</comment>
<keyword evidence="6 14" id="KW-0251">Elongation factor</keyword>
<dbReference type="CDD" id="cd14275">
    <property type="entry name" value="UBA_EF-Ts"/>
    <property type="match status" value="2"/>
</dbReference>
<dbReference type="EMBL" id="GISG01140984">
    <property type="protein sequence ID" value="MBA4645119.1"/>
    <property type="molecule type" value="Transcribed_RNA"/>
</dbReference>
<reference evidence="18" key="1">
    <citation type="journal article" date="2013" name="J. Plant Res.">
        <title>Effect of fungi and light on seed germination of three Opuntia species from semiarid lands of central Mexico.</title>
        <authorList>
            <person name="Delgado-Sanchez P."/>
            <person name="Jimenez-Bremont J.F."/>
            <person name="Guerrero-Gonzalez Mde L."/>
            <person name="Flores J."/>
        </authorList>
    </citation>
    <scope>NUCLEOTIDE SEQUENCE</scope>
    <source>
        <tissue evidence="18">Cladode</tissue>
    </source>
</reference>
<feature type="compositionally biased region" description="Polar residues" evidence="16">
    <location>
        <begin position="409"/>
        <end position="425"/>
    </location>
</feature>
<evidence type="ECO:0000256" key="11">
    <source>
        <dbReference type="ARBA" id="ARBA00063456"/>
    </source>
</evidence>
<evidence type="ECO:0000256" key="2">
    <source>
        <dbReference type="ARBA" id="ARBA00005532"/>
    </source>
</evidence>
<dbReference type="FunFam" id="2.40.50.140:FF:000051">
    <property type="entry name" value="RNA-binding transcriptional accessory protein"/>
    <property type="match status" value="1"/>
</dbReference>
<proteinExistence type="inferred from homology"/>
<dbReference type="InterPro" id="IPR036402">
    <property type="entry name" value="EF-Ts_dimer_sf"/>
</dbReference>
<dbReference type="SUPFAM" id="SSF50249">
    <property type="entry name" value="Nucleic acid-binding proteins"/>
    <property type="match status" value="2"/>
</dbReference>